<keyword evidence="5 8" id="KW-1133">Transmembrane helix</keyword>
<evidence type="ECO:0000256" key="2">
    <source>
        <dbReference type="ARBA" id="ARBA00022475"/>
    </source>
</evidence>
<keyword evidence="4 8" id="KW-0812">Transmembrane</keyword>
<feature type="transmembrane region" description="Helical" evidence="8">
    <location>
        <begin position="323"/>
        <end position="356"/>
    </location>
</feature>
<dbReference type="InterPro" id="IPR018584">
    <property type="entry name" value="GT87"/>
</dbReference>
<evidence type="ECO:0000256" key="7">
    <source>
        <dbReference type="ARBA" id="ARBA00024033"/>
    </source>
</evidence>
<protein>
    <submittedName>
        <fullName evidence="9">Glycosyltransferase family 87 protein</fullName>
        <ecNumber evidence="9">2.4.-.-</ecNumber>
    </submittedName>
</protein>
<feature type="transmembrane region" description="Helical" evidence="8">
    <location>
        <begin position="128"/>
        <end position="152"/>
    </location>
</feature>
<evidence type="ECO:0000256" key="5">
    <source>
        <dbReference type="ARBA" id="ARBA00022989"/>
    </source>
</evidence>
<name>A0ABW1EK60_9BACT</name>
<reference evidence="10" key="1">
    <citation type="journal article" date="2019" name="Int. J. Syst. Evol. Microbiol.">
        <title>The Global Catalogue of Microorganisms (GCM) 10K type strain sequencing project: providing services to taxonomists for standard genome sequencing and annotation.</title>
        <authorList>
            <consortium name="The Broad Institute Genomics Platform"/>
            <consortium name="The Broad Institute Genome Sequencing Center for Infectious Disease"/>
            <person name="Wu L."/>
            <person name="Ma J."/>
        </authorList>
    </citation>
    <scope>NUCLEOTIDE SEQUENCE [LARGE SCALE GENOMIC DNA]</scope>
    <source>
        <strain evidence="10">JCM 4087</strain>
    </source>
</reference>
<keyword evidence="2" id="KW-1003">Cell membrane</keyword>
<feature type="transmembrane region" description="Helical" evidence="8">
    <location>
        <begin position="197"/>
        <end position="217"/>
    </location>
</feature>
<comment type="subcellular location">
    <subcellularLocation>
        <location evidence="1">Cell membrane</location>
        <topology evidence="1">Multi-pass membrane protein</topology>
    </subcellularLocation>
</comment>
<dbReference type="EC" id="2.4.-.-" evidence="9"/>
<dbReference type="GO" id="GO:0016757">
    <property type="term" value="F:glycosyltransferase activity"/>
    <property type="evidence" value="ECO:0007669"/>
    <property type="project" value="UniProtKB-KW"/>
</dbReference>
<organism evidence="9 10">
    <name type="scientific">Acidicapsa dinghuensis</name>
    <dbReference type="NCBI Taxonomy" id="2218256"/>
    <lineage>
        <taxon>Bacteria</taxon>
        <taxon>Pseudomonadati</taxon>
        <taxon>Acidobacteriota</taxon>
        <taxon>Terriglobia</taxon>
        <taxon>Terriglobales</taxon>
        <taxon>Acidobacteriaceae</taxon>
        <taxon>Acidicapsa</taxon>
    </lineage>
</organism>
<evidence type="ECO:0000256" key="3">
    <source>
        <dbReference type="ARBA" id="ARBA00022679"/>
    </source>
</evidence>
<evidence type="ECO:0000256" key="6">
    <source>
        <dbReference type="ARBA" id="ARBA00023136"/>
    </source>
</evidence>
<keyword evidence="10" id="KW-1185">Reference proteome</keyword>
<feature type="transmembrane region" description="Helical" evidence="8">
    <location>
        <begin position="164"/>
        <end position="185"/>
    </location>
</feature>
<keyword evidence="6 8" id="KW-0472">Membrane</keyword>
<dbReference type="Proteomes" id="UP001596091">
    <property type="component" value="Unassembled WGS sequence"/>
</dbReference>
<comment type="caution">
    <text evidence="9">The sequence shown here is derived from an EMBL/GenBank/DDBJ whole genome shotgun (WGS) entry which is preliminary data.</text>
</comment>
<keyword evidence="9" id="KW-0328">Glycosyltransferase</keyword>
<keyword evidence="3 9" id="KW-0808">Transferase</keyword>
<evidence type="ECO:0000256" key="1">
    <source>
        <dbReference type="ARBA" id="ARBA00004651"/>
    </source>
</evidence>
<feature type="transmembrane region" description="Helical" evidence="8">
    <location>
        <begin position="286"/>
        <end position="303"/>
    </location>
</feature>
<feature type="transmembrane region" description="Helical" evidence="8">
    <location>
        <begin position="101"/>
        <end position="121"/>
    </location>
</feature>
<evidence type="ECO:0000256" key="8">
    <source>
        <dbReference type="SAM" id="Phobius"/>
    </source>
</evidence>
<proteinExistence type="inferred from homology"/>
<evidence type="ECO:0000313" key="10">
    <source>
        <dbReference type="Proteomes" id="UP001596091"/>
    </source>
</evidence>
<feature type="transmembrane region" description="Helical" evidence="8">
    <location>
        <begin position="254"/>
        <end position="274"/>
    </location>
</feature>
<sequence>MNIATMRVGTILRAIAILVITLAGVAIIAAAGSHATSNDYVEYWSSATLLLQQANPYSSAGVLALEQAHGFLLNSPLIMLNPPWSLPLIAWLGIFSERMGLNLWVLFLGSCIAASIVLLDIPKQHRIVAFLFAPVLANFLMMQISPLLLLGWALFLRYRESRPFWSGVALALLTIKPHLFVLLWAVLLMHSIYKRSIAVLLGCFSATVTAAAAVTLMRPNIWRDYLNLISNSTLTKNNFPTLPTLLRASIHVQWVWLALVPMTIATVWALAYYWKNRVEWDWARQGTLILLLSIATSPYSWLSDQVVLLPAIMVAFDPTPRRFVIKSLVILNIVALILICANWRITIVLPLAWLVWYIFATRKKIDGDQQWFRNDAPTAS</sequence>
<feature type="transmembrane region" description="Helical" evidence="8">
    <location>
        <begin position="12"/>
        <end position="31"/>
    </location>
</feature>
<dbReference type="EMBL" id="JBHSPH010000006">
    <property type="protein sequence ID" value="MFC5863798.1"/>
    <property type="molecule type" value="Genomic_DNA"/>
</dbReference>
<comment type="similarity">
    <text evidence="7">Belongs to the glycosyltransferase 87 family.</text>
</comment>
<evidence type="ECO:0000256" key="4">
    <source>
        <dbReference type="ARBA" id="ARBA00022692"/>
    </source>
</evidence>
<dbReference type="RefSeq" id="WP_263342424.1">
    <property type="nucleotide sequence ID" value="NZ_JAGSYH010000012.1"/>
</dbReference>
<dbReference type="Pfam" id="PF09594">
    <property type="entry name" value="GT87"/>
    <property type="match status" value="1"/>
</dbReference>
<accession>A0ABW1EK60</accession>
<gene>
    <name evidence="9" type="ORF">ACFPT7_15930</name>
</gene>
<evidence type="ECO:0000313" key="9">
    <source>
        <dbReference type="EMBL" id="MFC5863798.1"/>
    </source>
</evidence>